<dbReference type="AlphaFoldDB" id="A0A7R9A8U5"/>
<protein>
    <recommendedName>
        <fullName evidence="1">Macro domain-containing protein</fullName>
    </recommendedName>
</protein>
<dbReference type="SUPFAM" id="SSF52949">
    <property type="entry name" value="Macro domain-like"/>
    <property type="match status" value="1"/>
</dbReference>
<dbReference type="PANTHER" id="PTHR11106:SF72">
    <property type="entry name" value="GANGLIOSIDE-INDUCED DIFFERENTIATION-ASSOCIATED PROTEIN 2"/>
    <property type="match status" value="1"/>
</dbReference>
<dbReference type="Gene3D" id="3.40.220.10">
    <property type="entry name" value="Leucine Aminopeptidase, subunit E, domain 1"/>
    <property type="match status" value="1"/>
</dbReference>
<dbReference type="Pfam" id="PF01661">
    <property type="entry name" value="Macro"/>
    <property type="match status" value="1"/>
</dbReference>
<feature type="non-terminal residue" evidence="2">
    <location>
        <position position="264"/>
    </location>
</feature>
<keyword evidence="3" id="KW-1185">Reference proteome</keyword>
<feature type="domain" description="Macro" evidence="1">
    <location>
        <begin position="42"/>
        <end position="223"/>
    </location>
</feature>
<name>A0A7R9A8U5_9CRUS</name>
<dbReference type="EMBL" id="LR901912">
    <property type="protein sequence ID" value="CAD7249615.1"/>
    <property type="molecule type" value="Genomic_DNA"/>
</dbReference>
<evidence type="ECO:0000313" key="2">
    <source>
        <dbReference type="EMBL" id="CAD7249615.1"/>
    </source>
</evidence>
<evidence type="ECO:0000313" key="3">
    <source>
        <dbReference type="Proteomes" id="UP000677054"/>
    </source>
</evidence>
<organism evidence="2">
    <name type="scientific">Darwinula stevensoni</name>
    <dbReference type="NCBI Taxonomy" id="69355"/>
    <lineage>
        <taxon>Eukaryota</taxon>
        <taxon>Metazoa</taxon>
        <taxon>Ecdysozoa</taxon>
        <taxon>Arthropoda</taxon>
        <taxon>Crustacea</taxon>
        <taxon>Oligostraca</taxon>
        <taxon>Ostracoda</taxon>
        <taxon>Podocopa</taxon>
        <taxon>Podocopida</taxon>
        <taxon>Darwinulocopina</taxon>
        <taxon>Darwinuloidea</taxon>
        <taxon>Darwinulidae</taxon>
        <taxon>Darwinula</taxon>
    </lineage>
</organism>
<evidence type="ECO:0000259" key="1">
    <source>
        <dbReference type="PROSITE" id="PS51154"/>
    </source>
</evidence>
<dbReference type="PROSITE" id="PS51154">
    <property type="entry name" value="MACRO"/>
    <property type="match status" value="1"/>
</dbReference>
<gene>
    <name evidence="2" type="ORF">DSTB1V02_LOCUS9404</name>
</gene>
<dbReference type="InterPro" id="IPR043472">
    <property type="entry name" value="Macro_dom-like"/>
</dbReference>
<dbReference type="OrthoDB" id="6133115at2759"/>
<dbReference type="Proteomes" id="UP000677054">
    <property type="component" value="Unassembled WGS sequence"/>
</dbReference>
<proteinExistence type="predicted"/>
<dbReference type="EMBL" id="CAJPEV010002395">
    <property type="protein sequence ID" value="CAG0896752.1"/>
    <property type="molecule type" value="Genomic_DNA"/>
</dbReference>
<dbReference type="PANTHER" id="PTHR11106">
    <property type="entry name" value="GANGLIOSIDE INDUCED DIFFERENTIATION ASSOCIATED PROTEIN 2-RELATED"/>
    <property type="match status" value="1"/>
</dbReference>
<dbReference type="CDD" id="cd02905">
    <property type="entry name" value="Macro_GDAP2-like"/>
    <property type="match status" value="1"/>
</dbReference>
<dbReference type="SMART" id="SM00506">
    <property type="entry name" value="A1pp"/>
    <property type="match status" value="1"/>
</dbReference>
<reference evidence="2" key="1">
    <citation type="submission" date="2020-11" db="EMBL/GenBank/DDBJ databases">
        <authorList>
            <person name="Tran Van P."/>
        </authorList>
    </citation>
    <scope>NUCLEOTIDE SEQUENCE</scope>
</reference>
<dbReference type="InterPro" id="IPR035793">
    <property type="entry name" value="Macro_GDAP2"/>
</dbReference>
<dbReference type="InterPro" id="IPR002589">
    <property type="entry name" value="Macro_dom"/>
</dbReference>
<accession>A0A7R9A8U5</accession>
<sequence length="264" mass="29943">MEPTQVEGEETTIDICTLPNWSALYLEATQNGAMSSEKIFDSSPFPISHELNKKISLWCGDISAVNAHVIVHPTNETLSDANEISIRIFNRAGPGLQKELLSIKSCRTGDCVLTDGFGLPSRYVIHTVGPRWNTKYESAAETALHSCYRKALEIVRERRFPSVAFPLVHSCKKGFPVDRGAHIAIRTVRRFLERYGDSIEMCILVMESCEEHRIYEVILPLYFPRSQKEELQASYLLPKDIGDAMGEPFIQDRCIRIQDNPQHF</sequence>